<dbReference type="SUPFAM" id="SSF103473">
    <property type="entry name" value="MFS general substrate transporter"/>
    <property type="match status" value="1"/>
</dbReference>
<evidence type="ECO:0000259" key="7">
    <source>
        <dbReference type="PROSITE" id="PS50850"/>
    </source>
</evidence>
<keyword evidence="3 6" id="KW-0812">Transmembrane</keyword>
<feature type="transmembrane region" description="Helical" evidence="6">
    <location>
        <begin position="337"/>
        <end position="356"/>
    </location>
</feature>
<evidence type="ECO:0000256" key="3">
    <source>
        <dbReference type="ARBA" id="ARBA00022692"/>
    </source>
</evidence>
<dbReference type="InterPro" id="IPR011701">
    <property type="entry name" value="MFS"/>
</dbReference>
<dbReference type="EMBL" id="KB445552">
    <property type="protein sequence ID" value="EMC98964.1"/>
    <property type="molecule type" value="Genomic_DNA"/>
</dbReference>
<accession>M2NHY2</accession>
<dbReference type="AlphaFoldDB" id="M2NHY2"/>
<keyword evidence="4 6" id="KW-1133">Transmembrane helix</keyword>
<protein>
    <recommendedName>
        <fullName evidence="7">Major facilitator superfamily (MFS) profile domain-containing protein</fullName>
    </recommendedName>
</protein>
<dbReference type="GeneID" id="19107496"/>
<evidence type="ECO:0000256" key="6">
    <source>
        <dbReference type="SAM" id="Phobius"/>
    </source>
</evidence>
<dbReference type="PANTHER" id="PTHR43791">
    <property type="entry name" value="PERMEASE-RELATED"/>
    <property type="match status" value="1"/>
</dbReference>
<dbReference type="Pfam" id="PF07690">
    <property type="entry name" value="MFS_1"/>
    <property type="match status" value="1"/>
</dbReference>
<dbReference type="HOGENOM" id="CLU_001265_0_1_1"/>
<dbReference type="PANTHER" id="PTHR43791:SF86">
    <property type="entry name" value="MAJOR FACILITATOR SUPERFAMILY (MFS) PROFILE DOMAIN-CONTAINING PROTEIN"/>
    <property type="match status" value="1"/>
</dbReference>
<comment type="subcellular location">
    <subcellularLocation>
        <location evidence="1">Membrane</location>
        <topology evidence="1">Multi-pass membrane protein</topology>
    </subcellularLocation>
</comment>
<name>M2NHY2_BAUPA</name>
<sequence>MEKTAPSAHTAPHDTVSSQDVEVALRRVDGLVLLPLVFMFVFLQFDRTNLGNALTDTLRKDAHLTQADINLGQTLFTLGIVLWELPSNVIIKRVGAHRWLPLLMFCWGTVTWSQTFITSRRGFLTTRFLLATFEAGFIPGAAFYLGQFVTRRELAFRYALLWAANSVAGALGGVLALGLLSLSGKHGVHGWQYLFAIEGALTCFVAVLMALHLPQSPIDASKRHRVMGSRWTILKPDQGAMLQRRAMQDDPSKKNNLRRVTIRDFDILLDHRIYGHLVMAFLSSVMFSPINTYAPSIIKALGYRGYSANGMNAVGSACNLLVALPLAYFSDRTRHRGLFVLTGFIISAVGLLWLALPPNTVSRGILYAGVIVTEAGMGSVQGINAAWLSENVQERQRPIVLGCYVMSIQLASFVGANLFKAADAPRYTHGLLVCAGCTFGAAAVSIIWTVLYKAGSRSDA</sequence>
<feature type="transmembrane region" description="Helical" evidence="6">
    <location>
        <begin position="431"/>
        <end position="451"/>
    </location>
</feature>
<reference evidence="8 9" key="1">
    <citation type="journal article" date="2012" name="PLoS Pathog.">
        <title>Diverse lifestyles and strategies of plant pathogenesis encoded in the genomes of eighteen Dothideomycetes fungi.</title>
        <authorList>
            <person name="Ohm R.A."/>
            <person name="Feau N."/>
            <person name="Henrissat B."/>
            <person name="Schoch C.L."/>
            <person name="Horwitz B.A."/>
            <person name="Barry K.W."/>
            <person name="Condon B.J."/>
            <person name="Copeland A.C."/>
            <person name="Dhillon B."/>
            <person name="Glaser F."/>
            <person name="Hesse C.N."/>
            <person name="Kosti I."/>
            <person name="LaButti K."/>
            <person name="Lindquist E.A."/>
            <person name="Lucas S."/>
            <person name="Salamov A.A."/>
            <person name="Bradshaw R.E."/>
            <person name="Ciuffetti L."/>
            <person name="Hamelin R.C."/>
            <person name="Kema G.H.J."/>
            <person name="Lawrence C."/>
            <person name="Scott J.A."/>
            <person name="Spatafora J.W."/>
            <person name="Turgeon B.G."/>
            <person name="de Wit P.J.G.M."/>
            <person name="Zhong S."/>
            <person name="Goodwin S.B."/>
            <person name="Grigoriev I.V."/>
        </authorList>
    </citation>
    <scope>NUCLEOTIDE SEQUENCE [LARGE SCALE GENOMIC DNA]</scope>
    <source>
        <strain evidence="8 9">UAMH 10762</strain>
    </source>
</reference>
<evidence type="ECO:0000256" key="5">
    <source>
        <dbReference type="ARBA" id="ARBA00023136"/>
    </source>
</evidence>
<dbReference type="RefSeq" id="XP_007674037.1">
    <property type="nucleotide sequence ID" value="XM_007675847.1"/>
</dbReference>
<evidence type="ECO:0000256" key="4">
    <source>
        <dbReference type="ARBA" id="ARBA00022989"/>
    </source>
</evidence>
<dbReference type="KEGG" id="bcom:BAUCODRAFT_120256"/>
<keyword evidence="2" id="KW-0813">Transport</keyword>
<feature type="transmembrane region" description="Helical" evidence="6">
    <location>
        <begin position="24"/>
        <end position="43"/>
    </location>
</feature>
<keyword evidence="9" id="KW-1185">Reference proteome</keyword>
<dbReference type="Gene3D" id="1.20.1250.20">
    <property type="entry name" value="MFS general substrate transporter like domains"/>
    <property type="match status" value="2"/>
</dbReference>
<dbReference type="PROSITE" id="PS50850">
    <property type="entry name" value="MFS"/>
    <property type="match status" value="1"/>
</dbReference>
<feature type="domain" description="Major facilitator superfamily (MFS) profile" evidence="7">
    <location>
        <begin position="32"/>
        <end position="460"/>
    </location>
</feature>
<dbReference type="OMA" id="RYAIFWA"/>
<feature type="transmembrane region" description="Helical" evidence="6">
    <location>
        <begin position="123"/>
        <end position="146"/>
    </location>
</feature>
<dbReference type="OrthoDB" id="2985014at2759"/>
<organism evidence="8 9">
    <name type="scientific">Baudoinia panamericana (strain UAMH 10762)</name>
    <name type="common">Angels' share fungus</name>
    <name type="synonym">Baudoinia compniacensis (strain UAMH 10762)</name>
    <dbReference type="NCBI Taxonomy" id="717646"/>
    <lineage>
        <taxon>Eukaryota</taxon>
        <taxon>Fungi</taxon>
        <taxon>Dikarya</taxon>
        <taxon>Ascomycota</taxon>
        <taxon>Pezizomycotina</taxon>
        <taxon>Dothideomycetes</taxon>
        <taxon>Dothideomycetidae</taxon>
        <taxon>Mycosphaerellales</taxon>
        <taxon>Teratosphaeriaceae</taxon>
        <taxon>Baudoinia</taxon>
    </lineage>
</organism>
<dbReference type="GO" id="GO:0022857">
    <property type="term" value="F:transmembrane transporter activity"/>
    <property type="evidence" value="ECO:0007669"/>
    <property type="project" value="InterPro"/>
</dbReference>
<gene>
    <name evidence="8" type="ORF">BAUCODRAFT_120256</name>
</gene>
<feature type="transmembrane region" description="Helical" evidence="6">
    <location>
        <begin position="273"/>
        <end position="290"/>
    </location>
</feature>
<evidence type="ECO:0000256" key="2">
    <source>
        <dbReference type="ARBA" id="ARBA00022448"/>
    </source>
</evidence>
<feature type="transmembrane region" description="Helical" evidence="6">
    <location>
        <begin position="99"/>
        <end position="117"/>
    </location>
</feature>
<keyword evidence="5 6" id="KW-0472">Membrane</keyword>
<feature type="transmembrane region" description="Helical" evidence="6">
    <location>
        <begin position="193"/>
        <end position="213"/>
    </location>
</feature>
<evidence type="ECO:0000256" key="1">
    <source>
        <dbReference type="ARBA" id="ARBA00004141"/>
    </source>
</evidence>
<feature type="transmembrane region" description="Helical" evidence="6">
    <location>
        <begin position="310"/>
        <end position="330"/>
    </location>
</feature>
<dbReference type="Proteomes" id="UP000011761">
    <property type="component" value="Unassembled WGS sequence"/>
</dbReference>
<dbReference type="GO" id="GO:0016020">
    <property type="term" value="C:membrane"/>
    <property type="evidence" value="ECO:0007669"/>
    <property type="project" value="UniProtKB-SubCell"/>
</dbReference>
<dbReference type="InterPro" id="IPR020846">
    <property type="entry name" value="MFS_dom"/>
</dbReference>
<feature type="transmembrane region" description="Helical" evidence="6">
    <location>
        <begin position="158"/>
        <end position="181"/>
    </location>
</feature>
<evidence type="ECO:0000313" key="9">
    <source>
        <dbReference type="Proteomes" id="UP000011761"/>
    </source>
</evidence>
<dbReference type="InterPro" id="IPR036259">
    <property type="entry name" value="MFS_trans_sf"/>
</dbReference>
<evidence type="ECO:0000313" key="8">
    <source>
        <dbReference type="EMBL" id="EMC98964.1"/>
    </source>
</evidence>
<proteinExistence type="predicted"/>
<dbReference type="eggNOG" id="KOG2533">
    <property type="taxonomic scope" value="Eukaryota"/>
</dbReference>
<feature type="transmembrane region" description="Helical" evidence="6">
    <location>
        <begin position="399"/>
        <end position="419"/>
    </location>
</feature>